<dbReference type="InterPro" id="IPR024442">
    <property type="entry name" value="Transposase_Zn_ribbon"/>
</dbReference>
<keyword evidence="1" id="KW-1133">Transmembrane helix</keyword>
<dbReference type="KEGG" id="rpne:NCTC8284_01413"/>
<reference evidence="3 4" key="1">
    <citation type="submission" date="2018-12" db="EMBL/GenBank/DDBJ databases">
        <authorList>
            <consortium name="Pathogen Informatics"/>
        </authorList>
    </citation>
    <scope>NUCLEOTIDE SEQUENCE [LARGE SCALE GENOMIC DNA]</scope>
    <source>
        <strain evidence="3 4">NCTC8284</strain>
    </source>
</reference>
<name>A0A448MM77_9PAST</name>
<evidence type="ECO:0000313" key="4">
    <source>
        <dbReference type="Proteomes" id="UP000278733"/>
    </source>
</evidence>
<dbReference type="EMBL" id="LR134405">
    <property type="protein sequence ID" value="VEH66251.1"/>
    <property type="molecule type" value="Genomic_DNA"/>
</dbReference>
<gene>
    <name evidence="3" type="ORF">NCTC8284_01413</name>
</gene>
<evidence type="ECO:0000313" key="3">
    <source>
        <dbReference type="EMBL" id="VEH66251.1"/>
    </source>
</evidence>
<evidence type="ECO:0000259" key="2">
    <source>
        <dbReference type="Pfam" id="PF12760"/>
    </source>
</evidence>
<keyword evidence="1" id="KW-0812">Transmembrane</keyword>
<keyword evidence="1" id="KW-0472">Membrane</keyword>
<protein>
    <submittedName>
        <fullName evidence="3">Transposase zinc-ribbon domain</fullName>
    </submittedName>
</protein>
<organism evidence="3 4">
    <name type="scientific">Rodentibacter pneumotropicus</name>
    <dbReference type="NCBI Taxonomy" id="758"/>
    <lineage>
        <taxon>Bacteria</taxon>
        <taxon>Pseudomonadati</taxon>
        <taxon>Pseudomonadota</taxon>
        <taxon>Gammaproteobacteria</taxon>
        <taxon>Pasteurellales</taxon>
        <taxon>Pasteurellaceae</taxon>
        <taxon>Rodentibacter</taxon>
    </lineage>
</organism>
<dbReference type="STRING" id="758.GCA_000730685_00299"/>
<feature type="domain" description="Transposase zinc-ribbon" evidence="2">
    <location>
        <begin position="34"/>
        <end position="83"/>
    </location>
</feature>
<sequence length="138" mass="16282">MYVERKDEKQQEKTSPLLLSALRNLSALAIYDLSDTEILILLKNARWGNSHCFHTVQCPRCQIEHKAYFISSRKQWQCKHCQHRFSVKSGTIFQHTKLSLKSYYYRFIISLSIVKGFLLLTYLVILACNIKHHGHYSY</sequence>
<evidence type="ECO:0000256" key="1">
    <source>
        <dbReference type="SAM" id="Phobius"/>
    </source>
</evidence>
<accession>A0A448MM77</accession>
<dbReference type="Proteomes" id="UP000278733">
    <property type="component" value="Chromosome"/>
</dbReference>
<dbReference type="AlphaFoldDB" id="A0A448MM77"/>
<feature type="transmembrane region" description="Helical" evidence="1">
    <location>
        <begin position="103"/>
        <end position="125"/>
    </location>
</feature>
<dbReference type="Pfam" id="PF12760">
    <property type="entry name" value="Zn_ribbon_IS1595"/>
    <property type="match status" value="1"/>
</dbReference>
<proteinExistence type="predicted"/>